<proteinExistence type="predicted"/>
<dbReference type="AlphaFoldDB" id="A0A0B0IN31"/>
<dbReference type="eggNOG" id="ENOG5032Z82">
    <property type="taxonomic scope" value="Bacteria"/>
</dbReference>
<organism evidence="1 2">
    <name type="scientific">Halalkalibacter okhensis</name>
    <dbReference type="NCBI Taxonomy" id="333138"/>
    <lineage>
        <taxon>Bacteria</taxon>
        <taxon>Bacillati</taxon>
        <taxon>Bacillota</taxon>
        <taxon>Bacilli</taxon>
        <taxon>Bacillales</taxon>
        <taxon>Bacillaceae</taxon>
        <taxon>Halalkalibacter</taxon>
    </lineage>
</organism>
<sequence length="69" mass="7961">MDTFFTQTHCDRCGGSLKGGRIMSMYNTDCICLKCKDKEKKRDDYDEAVKADHEEIKKGNYNYKGIKGQ</sequence>
<dbReference type="Proteomes" id="UP000030832">
    <property type="component" value="Unassembled WGS sequence"/>
</dbReference>
<dbReference type="STRING" id="333138.LQ50_04340"/>
<gene>
    <name evidence="1" type="ORF">LQ50_04340</name>
</gene>
<accession>A0A0B0IN31</accession>
<dbReference type="EMBL" id="JRJU01000003">
    <property type="protein sequence ID" value="KHF41459.1"/>
    <property type="molecule type" value="Genomic_DNA"/>
</dbReference>
<dbReference type="RefSeq" id="WP_034626406.1">
    <property type="nucleotide sequence ID" value="NZ_JRJU01000003.1"/>
</dbReference>
<name>A0A0B0IN31_9BACI</name>
<keyword evidence="1" id="KW-0808">Transferase</keyword>
<reference evidence="1 2" key="1">
    <citation type="submission" date="2014-09" db="EMBL/GenBank/DDBJ databases">
        <title>Genome sequencing and annotation of Bacillus Okhensis strain Kh10-101T.</title>
        <authorList>
            <person name="Prakash J.S."/>
        </authorList>
    </citation>
    <scope>NUCLEOTIDE SEQUENCE [LARGE SCALE GENOMIC DNA]</scope>
    <source>
        <strain evidence="2">Kh10-101T</strain>
    </source>
</reference>
<evidence type="ECO:0000313" key="1">
    <source>
        <dbReference type="EMBL" id="KHF41459.1"/>
    </source>
</evidence>
<evidence type="ECO:0000313" key="2">
    <source>
        <dbReference type="Proteomes" id="UP000030832"/>
    </source>
</evidence>
<protein>
    <submittedName>
        <fullName evidence="1">Gamma-glutamyl cyclotransferase</fullName>
    </submittedName>
</protein>
<dbReference type="GO" id="GO:0016740">
    <property type="term" value="F:transferase activity"/>
    <property type="evidence" value="ECO:0007669"/>
    <property type="project" value="UniProtKB-KW"/>
</dbReference>
<comment type="caution">
    <text evidence="1">The sequence shown here is derived from an EMBL/GenBank/DDBJ whole genome shotgun (WGS) entry which is preliminary data.</text>
</comment>
<keyword evidence="2" id="KW-1185">Reference proteome</keyword>